<organism evidence="1 2">
    <name type="scientific">Siccibacter colletis</name>
    <dbReference type="NCBI Taxonomy" id="1505757"/>
    <lineage>
        <taxon>Bacteria</taxon>
        <taxon>Pseudomonadati</taxon>
        <taxon>Pseudomonadota</taxon>
        <taxon>Gammaproteobacteria</taxon>
        <taxon>Enterobacterales</taxon>
        <taxon>Enterobacteriaceae</taxon>
        <taxon>Siccibacter</taxon>
    </lineage>
</organism>
<dbReference type="EMBL" id="CP074352">
    <property type="protein sequence ID" value="UYU33439.1"/>
    <property type="molecule type" value="Genomic_DNA"/>
</dbReference>
<gene>
    <name evidence="1" type="ORF">KFZ77_08035</name>
</gene>
<dbReference type="PANTHER" id="PTHR43546:SF3">
    <property type="entry name" value="UPF0173 METAL-DEPENDENT HYDROLASE MJ1163"/>
    <property type="match status" value="1"/>
</dbReference>
<dbReference type="RefSeq" id="WP_035891298.1">
    <property type="nucleotide sequence ID" value="NZ_CP074352.1"/>
</dbReference>
<evidence type="ECO:0000313" key="2">
    <source>
        <dbReference type="Proteomes" id="UP001156318"/>
    </source>
</evidence>
<dbReference type="Proteomes" id="UP001156318">
    <property type="component" value="Chromosome"/>
</dbReference>
<dbReference type="PANTHER" id="PTHR43546">
    <property type="entry name" value="UPF0173 METAL-DEPENDENT HYDROLASE MJ1163-RELATED"/>
    <property type="match status" value="1"/>
</dbReference>
<accession>A0ABY6JIC7</accession>
<dbReference type="SUPFAM" id="SSF56281">
    <property type="entry name" value="Metallo-hydrolase/oxidoreductase"/>
    <property type="match status" value="1"/>
</dbReference>
<name>A0ABY6JIC7_9ENTR</name>
<dbReference type="InterPro" id="IPR036866">
    <property type="entry name" value="RibonucZ/Hydroxyglut_hydro"/>
</dbReference>
<dbReference type="InterPro" id="IPR050114">
    <property type="entry name" value="UPF0173_UPF0282_UlaG_hydrolase"/>
</dbReference>
<sequence>MKLRYLGWAGVEIDYEGHTLLIDYIRDTSSILSDVRFPEPLRQGNATAALVTHLHSDHADPAALATALADGAPVFRPEATPGSGDDLKWTAKAELQFRELKINTRITRCWEWQDVGPFKIMSGPAVDGLGDPQCCWIVKAGDKCILHAGDTINHGYWWSLARHVGQIDIAFMPINGAVVTLPHLQPSSPFNATMLPEEAAVAAHILGAARVVPVHHSELNRPGVYEEAANAIERLCVRAVELGVTPVVMKNGEWISLS</sequence>
<keyword evidence="2" id="KW-1185">Reference proteome</keyword>
<dbReference type="Pfam" id="PF13483">
    <property type="entry name" value="Lactamase_B_3"/>
    <property type="match status" value="1"/>
</dbReference>
<evidence type="ECO:0000313" key="1">
    <source>
        <dbReference type="EMBL" id="UYU33439.1"/>
    </source>
</evidence>
<protein>
    <submittedName>
        <fullName evidence="1">MBL fold metallo-hydrolase</fullName>
    </submittedName>
</protein>
<dbReference type="Gene3D" id="3.60.15.10">
    <property type="entry name" value="Ribonuclease Z/Hydroxyacylglutathione hydrolase-like"/>
    <property type="match status" value="1"/>
</dbReference>
<reference evidence="1 2" key="1">
    <citation type="submission" date="2021-05" db="EMBL/GenBank/DDBJ databases">
        <title>Isolation, identification, and the growth promoting effects of Pantoea dispersa strain YSD J2 from the aboveground leaves of Cyperus esculentus L.Var. Sativus.</title>
        <authorList>
            <person name="Wang S."/>
            <person name="Tang X.M."/>
            <person name="Huang Y.N."/>
        </authorList>
    </citation>
    <scope>NUCLEOTIDE SEQUENCE [LARGE SCALE GENOMIC DNA]</scope>
    <source>
        <strain evidence="2">YSD YN2</strain>
    </source>
</reference>
<proteinExistence type="predicted"/>